<dbReference type="Proteomes" id="UP000198403">
    <property type="component" value="Unassembled WGS sequence"/>
</dbReference>
<dbReference type="RefSeq" id="WP_089335231.1">
    <property type="nucleotide sequence ID" value="NZ_FZNO01000003.1"/>
</dbReference>
<accession>A0A238VH67</accession>
<sequence>MRPASIPDGEVWDGARRIVIGAPNGDLTDPTIASVEVLVDQAAIGPRISARCVLEHGDLDALAAGGTVWVSFYGQQLAPFSVDVLPPAGAPVPNVRMEVDMSGDAPGFRAFLGGVPEGMDAADFAEGCAQALLAMADEWRAGQ</sequence>
<reference evidence="1 2" key="1">
    <citation type="submission" date="2017-06" db="EMBL/GenBank/DDBJ databases">
        <authorList>
            <person name="Kim H.J."/>
            <person name="Triplett B.A."/>
        </authorList>
    </citation>
    <scope>NUCLEOTIDE SEQUENCE [LARGE SCALE GENOMIC DNA]</scope>
    <source>
        <strain evidence="1 2">DSM 44272</strain>
    </source>
</reference>
<dbReference type="EMBL" id="FZNO01000003">
    <property type="protein sequence ID" value="SNR33033.1"/>
    <property type="molecule type" value="Genomic_DNA"/>
</dbReference>
<evidence type="ECO:0000313" key="2">
    <source>
        <dbReference type="Proteomes" id="UP000198403"/>
    </source>
</evidence>
<dbReference type="AlphaFoldDB" id="A0A238VH67"/>
<name>A0A238VH67_9ACTN</name>
<proteinExistence type="predicted"/>
<evidence type="ECO:0000313" key="1">
    <source>
        <dbReference type="EMBL" id="SNR33033.1"/>
    </source>
</evidence>
<gene>
    <name evidence="1" type="ORF">SAMN06272737_10382</name>
</gene>
<organism evidence="1 2">
    <name type="scientific">Blastococcus mobilis</name>
    <dbReference type="NCBI Taxonomy" id="1938746"/>
    <lineage>
        <taxon>Bacteria</taxon>
        <taxon>Bacillati</taxon>
        <taxon>Actinomycetota</taxon>
        <taxon>Actinomycetes</taxon>
        <taxon>Geodermatophilales</taxon>
        <taxon>Geodermatophilaceae</taxon>
        <taxon>Blastococcus</taxon>
    </lineage>
</organism>
<dbReference type="OrthoDB" id="5196742at2"/>
<keyword evidence="2" id="KW-1185">Reference proteome</keyword>
<protein>
    <submittedName>
        <fullName evidence="1">Uncharacterized protein</fullName>
    </submittedName>
</protein>